<dbReference type="EMBL" id="JAINDJ010000003">
    <property type="protein sequence ID" value="KAG9453872.1"/>
    <property type="molecule type" value="Genomic_DNA"/>
</dbReference>
<proteinExistence type="predicted"/>
<name>A0AAV7F250_ARIFI</name>
<evidence type="ECO:0000313" key="2">
    <source>
        <dbReference type="Proteomes" id="UP000825729"/>
    </source>
</evidence>
<dbReference type="AlphaFoldDB" id="A0AAV7F250"/>
<gene>
    <name evidence="1" type="ORF">H6P81_006776</name>
</gene>
<sequence>MGCEGEKEGDVRERREIKNITIELPLLNSILRGTNHRLNSGVILVFLPSSSWVRSLYYFTVSKILGVFETAEQDEMVVKSNVELKNAEIDEGYTMDVVVARQLLKRVFPTYFHCYFSLTVFMDKKPQDNHRSTVFSEHLQEVFWLPGGWGRLPVGGRLATC</sequence>
<protein>
    <submittedName>
        <fullName evidence="1">Uncharacterized protein</fullName>
    </submittedName>
</protein>
<comment type="caution">
    <text evidence="1">The sequence shown here is derived from an EMBL/GenBank/DDBJ whole genome shotgun (WGS) entry which is preliminary data.</text>
</comment>
<accession>A0AAV7F250</accession>
<keyword evidence="2" id="KW-1185">Reference proteome</keyword>
<evidence type="ECO:0000313" key="1">
    <source>
        <dbReference type="EMBL" id="KAG9453872.1"/>
    </source>
</evidence>
<reference evidence="1 2" key="1">
    <citation type="submission" date="2021-07" db="EMBL/GenBank/DDBJ databases">
        <title>The Aristolochia fimbriata genome: insights into angiosperm evolution, floral development and chemical biosynthesis.</title>
        <authorList>
            <person name="Jiao Y."/>
        </authorList>
    </citation>
    <scope>NUCLEOTIDE SEQUENCE [LARGE SCALE GENOMIC DNA]</scope>
    <source>
        <strain evidence="1">IBCAS-2021</strain>
        <tissue evidence="1">Leaf</tissue>
    </source>
</reference>
<organism evidence="1 2">
    <name type="scientific">Aristolochia fimbriata</name>
    <name type="common">White veined hardy Dutchman's pipe vine</name>
    <dbReference type="NCBI Taxonomy" id="158543"/>
    <lineage>
        <taxon>Eukaryota</taxon>
        <taxon>Viridiplantae</taxon>
        <taxon>Streptophyta</taxon>
        <taxon>Embryophyta</taxon>
        <taxon>Tracheophyta</taxon>
        <taxon>Spermatophyta</taxon>
        <taxon>Magnoliopsida</taxon>
        <taxon>Magnoliidae</taxon>
        <taxon>Piperales</taxon>
        <taxon>Aristolochiaceae</taxon>
        <taxon>Aristolochia</taxon>
    </lineage>
</organism>
<dbReference type="Proteomes" id="UP000825729">
    <property type="component" value="Unassembled WGS sequence"/>
</dbReference>